<dbReference type="GO" id="GO:0006412">
    <property type="term" value="P:translation"/>
    <property type="evidence" value="ECO:0007669"/>
    <property type="project" value="UniProtKB-UniRule"/>
</dbReference>
<comment type="function">
    <text evidence="4 6">Binds together with bS18 to 16S ribosomal RNA.</text>
</comment>
<reference evidence="9" key="1">
    <citation type="submission" date="2018-02" db="EMBL/GenBank/DDBJ databases">
        <authorList>
            <person name="Hausmann B."/>
        </authorList>
    </citation>
    <scope>NUCLEOTIDE SEQUENCE [LARGE SCALE GENOMIC DNA]</scope>
    <source>
        <strain evidence="9">Peat soil MAG SbA1</strain>
    </source>
</reference>
<dbReference type="GO" id="GO:0003735">
    <property type="term" value="F:structural constituent of ribosome"/>
    <property type="evidence" value="ECO:0007669"/>
    <property type="project" value="InterPro"/>
</dbReference>
<dbReference type="GO" id="GO:0070181">
    <property type="term" value="F:small ribosomal subunit rRNA binding"/>
    <property type="evidence" value="ECO:0007669"/>
    <property type="project" value="TreeGrafter"/>
</dbReference>
<dbReference type="PANTHER" id="PTHR21011:SF1">
    <property type="entry name" value="SMALL RIBOSOMAL SUBUNIT PROTEIN BS6M"/>
    <property type="match status" value="1"/>
</dbReference>
<dbReference type="EMBL" id="OMOD01000116">
    <property type="protein sequence ID" value="SPF39068.1"/>
    <property type="molecule type" value="Genomic_DNA"/>
</dbReference>
<keyword evidence="6" id="KW-0694">RNA-binding</keyword>
<dbReference type="Gene3D" id="3.30.70.60">
    <property type="match status" value="1"/>
</dbReference>
<sequence>MNRTYELMFIVRPDMTDEDLDKLISTLQSAVPAAGGTVKSVDKMGKRRLAYTVRRFNDGIYVLLVVEGGGAVIHELERRLRVTEPVIKFLTVRIDEEQKRLAKIKAIRDARRKVSAQPAAPAEEAAAPAAETPATA</sequence>
<evidence type="ECO:0000256" key="7">
    <source>
        <dbReference type="SAM" id="MobiDB-lite"/>
    </source>
</evidence>
<name>A0A2U3KHD8_9BACT</name>
<keyword evidence="3 6" id="KW-0687">Ribonucleoprotein</keyword>
<protein>
    <recommendedName>
        <fullName evidence="5 6">Small ribosomal subunit protein bS6</fullName>
    </recommendedName>
</protein>
<feature type="compositionally biased region" description="Low complexity" evidence="7">
    <location>
        <begin position="118"/>
        <end position="136"/>
    </location>
</feature>
<dbReference type="Pfam" id="PF01250">
    <property type="entry name" value="Ribosomal_S6"/>
    <property type="match status" value="1"/>
</dbReference>
<dbReference type="AlphaFoldDB" id="A0A2U3KHD8"/>
<dbReference type="InterPro" id="IPR000529">
    <property type="entry name" value="Ribosomal_bS6"/>
</dbReference>
<keyword evidence="2 6" id="KW-0689">Ribosomal protein</keyword>
<keyword evidence="6" id="KW-0699">rRNA-binding</keyword>
<dbReference type="Proteomes" id="UP000238701">
    <property type="component" value="Unassembled WGS sequence"/>
</dbReference>
<dbReference type="GO" id="GO:0005840">
    <property type="term" value="C:ribosome"/>
    <property type="evidence" value="ECO:0007669"/>
    <property type="project" value="UniProtKB-KW"/>
</dbReference>
<evidence type="ECO:0000256" key="6">
    <source>
        <dbReference type="HAMAP-Rule" id="MF_00360"/>
    </source>
</evidence>
<evidence type="ECO:0000256" key="5">
    <source>
        <dbReference type="ARBA" id="ARBA00035294"/>
    </source>
</evidence>
<accession>A0A2U3KHD8</accession>
<dbReference type="GO" id="GO:1990904">
    <property type="term" value="C:ribonucleoprotein complex"/>
    <property type="evidence" value="ECO:0007669"/>
    <property type="project" value="UniProtKB-KW"/>
</dbReference>
<evidence type="ECO:0000256" key="3">
    <source>
        <dbReference type="ARBA" id="ARBA00023274"/>
    </source>
</evidence>
<dbReference type="SUPFAM" id="SSF54995">
    <property type="entry name" value="Ribosomal protein S6"/>
    <property type="match status" value="1"/>
</dbReference>
<organism evidence="8 9">
    <name type="scientific">Candidatus Sulfotelmatobacter kueseliae</name>
    <dbReference type="NCBI Taxonomy" id="2042962"/>
    <lineage>
        <taxon>Bacteria</taxon>
        <taxon>Pseudomonadati</taxon>
        <taxon>Acidobacteriota</taxon>
        <taxon>Terriglobia</taxon>
        <taxon>Terriglobales</taxon>
        <taxon>Candidatus Korobacteraceae</taxon>
        <taxon>Candidatus Sulfotelmatobacter</taxon>
    </lineage>
</organism>
<evidence type="ECO:0000256" key="4">
    <source>
        <dbReference type="ARBA" id="ARBA00035104"/>
    </source>
</evidence>
<comment type="similarity">
    <text evidence="1 6">Belongs to the bacterial ribosomal protein bS6 family.</text>
</comment>
<feature type="region of interest" description="Disordered" evidence="7">
    <location>
        <begin position="111"/>
        <end position="136"/>
    </location>
</feature>
<evidence type="ECO:0000313" key="8">
    <source>
        <dbReference type="EMBL" id="SPF39068.1"/>
    </source>
</evidence>
<evidence type="ECO:0000313" key="9">
    <source>
        <dbReference type="Proteomes" id="UP000238701"/>
    </source>
</evidence>
<dbReference type="InterPro" id="IPR014717">
    <property type="entry name" value="Transl_elong_EF1B/ribsomal_bS6"/>
</dbReference>
<evidence type="ECO:0000256" key="2">
    <source>
        <dbReference type="ARBA" id="ARBA00022980"/>
    </source>
</evidence>
<dbReference type="InterPro" id="IPR035980">
    <property type="entry name" value="Ribosomal_bS6_sf"/>
</dbReference>
<dbReference type="OrthoDB" id="9812702at2"/>
<evidence type="ECO:0000256" key="1">
    <source>
        <dbReference type="ARBA" id="ARBA00009512"/>
    </source>
</evidence>
<dbReference type="HAMAP" id="MF_00360">
    <property type="entry name" value="Ribosomal_bS6"/>
    <property type="match status" value="1"/>
</dbReference>
<proteinExistence type="inferred from homology"/>
<dbReference type="InterPro" id="IPR020814">
    <property type="entry name" value="Ribosomal_S6_plastid/chlpt"/>
</dbReference>
<dbReference type="PANTHER" id="PTHR21011">
    <property type="entry name" value="MITOCHONDRIAL 28S RIBOSOMAL PROTEIN S6"/>
    <property type="match status" value="1"/>
</dbReference>
<dbReference type="CDD" id="cd00473">
    <property type="entry name" value="bS6"/>
    <property type="match status" value="1"/>
</dbReference>
<dbReference type="GO" id="GO:0005737">
    <property type="term" value="C:cytoplasm"/>
    <property type="evidence" value="ECO:0007669"/>
    <property type="project" value="UniProtKB-ARBA"/>
</dbReference>
<gene>
    <name evidence="6 8" type="primary">rpsF</name>
    <name evidence="8" type="ORF">SBA1_240013</name>
</gene>
<dbReference type="NCBIfam" id="TIGR00166">
    <property type="entry name" value="S6"/>
    <property type="match status" value="1"/>
</dbReference>